<accession>A0AA86N3Q1</accession>
<evidence type="ECO:0000313" key="2">
    <source>
        <dbReference type="EMBL" id="CAI4034011.1"/>
    </source>
</evidence>
<keyword evidence="3" id="KW-1185">Reference proteome</keyword>
<dbReference type="InterPro" id="IPR009875">
    <property type="entry name" value="PilZ_domain"/>
</dbReference>
<proteinExistence type="predicted"/>
<dbReference type="Gene3D" id="2.40.10.220">
    <property type="entry name" value="predicted glycosyltransferase like domains"/>
    <property type="match status" value="1"/>
</dbReference>
<dbReference type="KEGG" id="nti:DNFV4_04453"/>
<reference evidence="2" key="1">
    <citation type="submission" date="2022-10" db="EMBL/GenBank/DDBJ databases">
        <authorList>
            <person name="Koch H."/>
        </authorList>
    </citation>
    <scope>NUCLEOTIDE SEQUENCE</scope>
    <source>
        <strain evidence="2">DNF</strain>
    </source>
</reference>
<dbReference type="AlphaFoldDB" id="A0AA86N3Q1"/>
<dbReference type="Proteomes" id="UP001179121">
    <property type="component" value="Chromosome"/>
</dbReference>
<dbReference type="SUPFAM" id="SSF141371">
    <property type="entry name" value="PilZ domain-like"/>
    <property type="match status" value="1"/>
</dbReference>
<dbReference type="GO" id="GO:0035438">
    <property type="term" value="F:cyclic-di-GMP binding"/>
    <property type="evidence" value="ECO:0007669"/>
    <property type="project" value="InterPro"/>
</dbReference>
<dbReference type="EMBL" id="OX365700">
    <property type="protein sequence ID" value="CAI4034011.1"/>
    <property type="molecule type" value="Genomic_DNA"/>
</dbReference>
<evidence type="ECO:0000259" key="1">
    <source>
        <dbReference type="Pfam" id="PF07238"/>
    </source>
</evidence>
<dbReference type="RefSeq" id="WP_289271432.1">
    <property type="nucleotide sequence ID" value="NZ_OX365700.1"/>
</dbReference>
<organism evidence="2 3">
    <name type="scientific">Nitrospira tepida</name>
    <dbReference type="NCBI Taxonomy" id="2973512"/>
    <lineage>
        <taxon>Bacteria</taxon>
        <taxon>Pseudomonadati</taxon>
        <taxon>Nitrospirota</taxon>
        <taxon>Nitrospiria</taxon>
        <taxon>Nitrospirales</taxon>
        <taxon>Nitrospiraceae</taxon>
        <taxon>Nitrospira</taxon>
    </lineage>
</organism>
<protein>
    <recommendedName>
        <fullName evidence="1">PilZ domain-containing protein</fullName>
    </recommendedName>
</protein>
<feature type="domain" description="PilZ" evidence="1">
    <location>
        <begin position="4"/>
        <end position="103"/>
    </location>
</feature>
<sequence length="107" mass="11878">MQELRAHPRHMVDLPVLFVTPDSQGVGLKQGSLYNLSIGGCAVESPTPVTVGEGLALFIHLPDDRSAIKIDRALVRWASRGEFGVQFQSLRPEEQERLHLFLYAKPA</sequence>
<evidence type="ECO:0000313" key="3">
    <source>
        <dbReference type="Proteomes" id="UP001179121"/>
    </source>
</evidence>
<name>A0AA86N3Q1_9BACT</name>
<dbReference type="Pfam" id="PF07238">
    <property type="entry name" value="PilZ"/>
    <property type="match status" value="1"/>
</dbReference>
<gene>
    <name evidence="2" type="ORF">DNFV4_04453</name>
</gene>